<comment type="caution">
    <text evidence="4">The sequence shown here is derived from an EMBL/GenBank/DDBJ whole genome shotgun (WGS) entry which is preliminary data.</text>
</comment>
<dbReference type="PROSITE" id="PS50977">
    <property type="entry name" value="HTH_TETR_2"/>
    <property type="match status" value="1"/>
</dbReference>
<dbReference type="AlphaFoldDB" id="A0A8B4Q9I0"/>
<proteinExistence type="predicted"/>
<gene>
    <name evidence="4" type="primary">fabR</name>
    <name evidence="5" type="ORF">DFR61_12052</name>
    <name evidence="4" type="ORF">NCTC10597_01043</name>
</gene>
<dbReference type="EMBL" id="UGNP01000001">
    <property type="protein sequence ID" value="STX09370.1"/>
    <property type="molecule type" value="Genomic_DNA"/>
</dbReference>
<dbReference type="InterPro" id="IPR039532">
    <property type="entry name" value="TetR_C_Firmicutes"/>
</dbReference>
<organism evidence="4 6">
    <name type="scientific">Kurthia zopfii</name>
    <dbReference type="NCBI Taxonomy" id="1650"/>
    <lineage>
        <taxon>Bacteria</taxon>
        <taxon>Bacillati</taxon>
        <taxon>Bacillota</taxon>
        <taxon>Bacilli</taxon>
        <taxon>Bacillales</taxon>
        <taxon>Caryophanaceae</taxon>
        <taxon>Kurthia</taxon>
    </lineage>
</organism>
<dbReference type="PANTHER" id="PTHR43479:SF7">
    <property type="entry name" value="TETR-FAMILY TRANSCRIPTIONAL REGULATOR"/>
    <property type="match status" value="1"/>
</dbReference>
<evidence type="ECO:0000313" key="6">
    <source>
        <dbReference type="Proteomes" id="UP000254330"/>
    </source>
</evidence>
<dbReference type="InterPro" id="IPR009057">
    <property type="entry name" value="Homeodomain-like_sf"/>
</dbReference>
<sequence>MSLSKDRRIIRTQSSLKEALIQLLMEEADFKKLSIKTVAAKANVNRVTFYSHYNDLDGLLNAIFDDYLDSLLKHFRDSYQSLGKFSSTDERLHLPIFEFIYANQFVFTLIIKGELIPGSQNRFCENLVKLTHREIKLNDELPIEVPALSYFSTYGSLGFFIYWMENNFDQKPKVMAKKLTYLHSKLFEEAEVF</sequence>
<dbReference type="InterPro" id="IPR050624">
    <property type="entry name" value="HTH-type_Tx_Regulator"/>
</dbReference>
<evidence type="ECO:0000313" key="4">
    <source>
        <dbReference type="EMBL" id="STX09370.1"/>
    </source>
</evidence>
<dbReference type="PANTHER" id="PTHR43479">
    <property type="entry name" value="ACREF/ENVCD OPERON REPRESSOR-RELATED"/>
    <property type="match status" value="1"/>
</dbReference>
<protein>
    <submittedName>
        <fullName evidence="4">HTH-type transcriptional repressor fabR</fullName>
    </submittedName>
    <submittedName>
        <fullName evidence="5">TetR family transcriptional regulator</fullName>
    </submittedName>
</protein>
<dbReference type="InterPro" id="IPR001647">
    <property type="entry name" value="HTH_TetR"/>
</dbReference>
<reference evidence="4 6" key="1">
    <citation type="submission" date="2018-06" db="EMBL/GenBank/DDBJ databases">
        <authorList>
            <consortium name="Pathogen Informatics"/>
            <person name="Doyle S."/>
        </authorList>
    </citation>
    <scope>NUCLEOTIDE SEQUENCE [LARGE SCALE GENOMIC DNA]</scope>
    <source>
        <strain evidence="4 6">NCTC10597</strain>
    </source>
</reference>
<dbReference type="Proteomes" id="UP000294641">
    <property type="component" value="Unassembled WGS sequence"/>
</dbReference>
<dbReference type="EMBL" id="SNZG01000020">
    <property type="protein sequence ID" value="TDR37456.1"/>
    <property type="molecule type" value="Genomic_DNA"/>
</dbReference>
<dbReference type="Pfam" id="PF14278">
    <property type="entry name" value="TetR_C_8"/>
    <property type="match status" value="1"/>
</dbReference>
<dbReference type="Proteomes" id="UP000254330">
    <property type="component" value="Unassembled WGS sequence"/>
</dbReference>
<evidence type="ECO:0000313" key="7">
    <source>
        <dbReference type="Proteomes" id="UP000294641"/>
    </source>
</evidence>
<reference evidence="5 7" key="2">
    <citation type="submission" date="2019-03" db="EMBL/GenBank/DDBJ databases">
        <title>Genomic Encyclopedia of Type Strains, Phase IV (KMG-IV): sequencing the most valuable type-strain genomes for metagenomic binning, comparative biology and taxonomic classification.</title>
        <authorList>
            <person name="Goeker M."/>
        </authorList>
    </citation>
    <scope>NUCLEOTIDE SEQUENCE [LARGE SCALE GENOMIC DNA]</scope>
    <source>
        <strain evidence="5 7">DSM 20580</strain>
    </source>
</reference>
<dbReference type="SUPFAM" id="SSF46689">
    <property type="entry name" value="Homeodomain-like"/>
    <property type="match status" value="1"/>
</dbReference>
<dbReference type="OrthoDB" id="9810250at2"/>
<evidence type="ECO:0000313" key="5">
    <source>
        <dbReference type="EMBL" id="TDR37456.1"/>
    </source>
</evidence>
<evidence type="ECO:0000256" key="2">
    <source>
        <dbReference type="PROSITE-ProRule" id="PRU00335"/>
    </source>
</evidence>
<name>A0A8B4Q9I0_9BACL</name>
<dbReference type="Gene3D" id="1.10.357.10">
    <property type="entry name" value="Tetracycline Repressor, domain 2"/>
    <property type="match status" value="1"/>
</dbReference>
<evidence type="ECO:0000256" key="1">
    <source>
        <dbReference type="ARBA" id="ARBA00023125"/>
    </source>
</evidence>
<dbReference type="GO" id="GO:0003677">
    <property type="term" value="F:DNA binding"/>
    <property type="evidence" value="ECO:0007669"/>
    <property type="project" value="UniProtKB-UniRule"/>
</dbReference>
<keyword evidence="7" id="KW-1185">Reference proteome</keyword>
<evidence type="ECO:0000259" key="3">
    <source>
        <dbReference type="PROSITE" id="PS50977"/>
    </source>
</evidence>
<accession>A0A8B4Q9I0</accession>
<dbReference type="RefSeq" id="WP_109349793.1">
    <property type="nucleotide sequence ID" value="NZ_BJUE01000013.1"/>
</dbReference>
<feature type="domain" description="HTH tetR-type" evidence="3">
    <location>
        <begin position="10"/>
        <end position="71"/>
    </location>
</feature>
<feature type="DNA-binding region" description="H-T-H motif" evidence="2">
    <location>
        <begin position="34"/>
        <end position="53"/>
    </location>
</feature>
<keyword evidence="1 2" id="KW-0238">DNA-binding</keyword>